<proteinExistence type="predicted"/>
<protein>
    <submittedName>
        <fullName evidence="1">Uncharacterized protein</fullName>
    </submittedName>
</protein>
<keyword evidence="2" id="KW-1185">Reference proteome</keyword>
<sequence length="162" mass="17826">MSEFQDLFMLSDVAVQNQEPIDNVETMFGLSDSVNFRSSMRNSQDAAATAWAGIRPYTACTTPRYPSPRDMNEGRRPQDGSALAADVDESTGNSVAPSEVLLQNALLVMQSLAGAFKTTRRQLRRVRNHVSSWTCLATVSTTIARARTSTSIDFSITSKRQD</sequence>
<dbReference type="EMBL" id="CM023490">
    <property type="protein sequence ID" value="KAH6942239.1"/>
    <property type="molecule type" value="Genomic_DNA"/>
</dbReference>
<name>A0ACB7T7V2_HYAAI</name>
<organism evidence="1 2">
    <name type="scientific">Hyalomma asiaticum</name>
    <name type="common">Tick</name>
    <dbReference type="NCBI Taxonomy" id="266040"/>
    <lineage>
        <taxon>Eukaryota</taxon>
        <taxon>Metazoa</taxon>
        <taxon>Ecdysozoa</taxon>
        <taxon>Arthropoda</taxon>
        <taxon>Chelicerata</taxon>
        <taxon>Arachnida</taxon>
        <taxon>Acari</taxon>
        <taxon>Parasitiformes</taxon>
        <taxon>Ixodida</taxon>
        <taxon>Ixodoidea</taxon>
        <taxon>Ixodidae</taxon>
        <taxon>Hyalomminae</taxon>
        <taxon>Hyalomma</taxon>
    </lineage>
</organism>
<dbReference type="Proteomes" id="UP000821845">
    <property type="component" value="Chromosome 10"/>
</dbReference>
<evidence type="ECO:0000313" key="1">
    <source>
        <dbReference type="EMBL" id="KAH6942239.1"/>
    </source>
</evidence>
<gene>
    <name evidence="1" type="ORF">HPB50_002032</name>
</gene>
<evidence type="ECO:0000313" key="2">
    <source>
        <dbReference type="Proteomes" id="UP000821845"/>
    </source>
</evidence>
<comment type="caution">
    <text evidence="1">The sequence shown here is derived from an EMBL/GenBank/DDBJ whole genome shotgun (WGS) entry which is preliminary data.</text>
</comment>
<accession>A0ACB7T7V2</accession>
<reference evidence="1" key="1">
    <citation type="submission" date="2020-05" db="EMBL/GenBank/DDBJ databases">
        <title>Large-scale comparative analyses of tick genomes elucidate their genetic diversity and vector capacities.</title>
        <authorList>
            <person name="Jia N."/>
            <person name="Wang J."/>
            <person name="Shi W."/>
            <person name="Du L."/>
            <person name="Sun Y."/>
            <person name="Zhan W."/>
            <person name="Jiang J."/>
            <person name="Wang Q."/>
            <person name="Zhang B."/>
            <person name="Ji P."/>
            <person name="Sakyi L.B."/>
            <person name="Cui X."/>
            <person name="Yuan T."/>
            <person name="Jiang B."/>
            <person name="Yang W."/>
            <person name="Lam T.T.-Y."/>
            <person name="Chang Q."/>
            <person name="Ding S."/>
            <person name="Wang X."/>
            <person name="Zhu J."/>
            <person name="Ruan X."/>
            <person name="Zhao L."/>
            <person name="Wei J."/>
            <person name="Que T."/>
            <person name="Du C."/>
            <person name="Cheng J."/>
            <person name="Dai P."/>
            <person name="Han X."/>
            <person name="Huang E."/>
            <person name="Gao Y."/>
            <person name="Liu J."/>
            <person name="Shao H."/>
            <person name="Ye R."/>
            <person name="Li L."/>
            <person name="Wei W."/>
            <person name="Wang X."/>
            <person name="Wang C."/>
            <person name="Yang T."/>
            <person name="Huo Q."/>
            <person name="Li W."/>
            <person name="Guo W."/>
            <person name="Chen H."/>
            <person name="Zhou L."/>
            <person name="Ni X."/>
            <person name="Tian J."/>
            <person name="Zhou Y."/>
            <person name="Sheng Y."/>
            <person name="Liu T."/>
            <person name="Pan Y."/>
            <person name="Xia L."/>
            <person name="Li J."/>
            <person name="Zhao F."/>
            <person name="Cao W."/>
        </authorList>
    </citation>
    <scope>NUCLEOTIDE SEQUENCE</scope>
    <source>
        <strain evidence="1">Hyas-2018</strain>
    </source>
</reference>